<dbReference type="PANTHER" id="PTHR24292:SF54">
    <property type="entry name" value="CYP9F3-RELATED"/>
    <property type="match status" value="1"/>
</dbReference>
<evidence type="ECO:0000256" key="14">
    <source>
        <dbReference type="ARBA" id="ARBA00047827"/>
    </source>
</evidence>
<comment type="cofactor">
    <cofactor evidence="1 15">
        <name>heme</name>
        <dbReference type="ChEBI" id="CHEBI:30413"/>
    </cofactor>
</comment>
<name>A0A2A4J891_HELVI</name>
<evidence type="ECO:0000256" key="2">
    <source>
        <dbReference type="ARBA" id="ARBA00004174"/>
    </source>
</evidence>
<dbReference type="InterPro" id="IPR002401">
    <property type="entry name" value="Cyt_P450_E_grp-I"/>
</dbReference>
<comment type="caution">
    <text evidence="17">The sequence shown here is derived from an EMBL/GenBank/DDBJ whole genome shotgun (WGS) entry which is preliminary data.</text>
</comment>
<dbReference type="InterPro" id="IPR017972">
    <property type="entry name" value="Cyt_P450_CS"/>
</dbReference>
<evidence type="ECO:0000256" key="6">
    <source>
        <dbReference type="ARBA" id="ARBA00022617"/>
    </source>
</evidence>
<protein>
    <recommendedName>
        <fullName evidence="5">unspecific monooxygenase</fullName>
        <ecNumber evidence="5">1.14.14.1</ecNumber>
    </recommendedName>
</protein>
<gene>
    <name evidence="17" type="ORF">B5V51_6152</name>
</gene>
<dbReference type="PANTHER" id="PTHR24292">
    <property type="entry name" value="CYTOCHROME P450"/>
    <property type="match status" value="1"/>
</dbReference>
<reference evidence="17" key="1">
    <citation type="submission" date="2017-09" db="EMBL/GenBank/DDBJ databases">
        <title>Contemporary evolution of a Lepidopteran species, Heliothis virescens, in response to modern agricultural practices.</title>
        <authorList>
            <person name="Fritz M.L."/>
            <person name="Deyonke A.M."/>
            <person name="Papanicolaou A."/>
            <person name="Micinski S."/>
            <person name="Westbrook J."/>
            <person name="Gould F."/>
        </authorList>
    </citation>
    <scope>NUCLEOTIDE SEQUENCE [LARGE SCALE GENOMIC DNA]</scope>
    <source>
        <strain evidence="17">HvINT-</strain>
        <tissue evidence="17">Whole body</tissue>
    </source>
</reference>
<keyword evidence="11 15" id="KW-0408">Iron</keyword>
<dbReference type="SUPFAM" id="SSF48264">
    <property type="entry name" value="Cytochrome P450"/>
    <property type="match status" value="1"/>
</dbReference>
<sequence length="499" mass="57174">MFLLPLILIGAVVVLSWYLIGRHNENYWKSRGVKFYSKNKVIGPFWDYFVTKGALFEKFGELYKQYRNEPAIGIGQVMTPALFVIDAKNIQHVLSADFQSFNHRGVESVEGDQLSESITLLNGPKWKLMRKSMTPLFTSNKLKNMYYIMDKTAQDFVNHLKSDPKLWKSNFFDSAMLYCNAAVCAAIFGIGEQSAFDSPFLKFAKAVSISSFKNNIKFSLFSLVPNLLKKLGVTFFKEHEDFFVGAIGEVIKKREEENVKRHDFADLCIQLQKNGVMKDHATGYELEPTTGLLSAQAFFFFTAGVEPASDGIFSTFVLLSQHPEILQKVHQEIDEHFEKYNGNITYDVVSEMEYVDKVLSEALRMFPPIGYLSRQCIQDTVLPVGNIKVDKGTKLFTPIYHVHHDPKLYPDPEVFDPERFSKERRPNDDIYMPFGMGNRTCIGARYSRLQLTAAIVHVLRSFTLKLNPESKQKKITFFRHVLNVRIGNVDVELIPRNTK</sequence>
<keyword evidence="8" id="KW-0256">Endoplasmic reticulum</keyword>
<comment type="subcellular location">
    <subcellularLocation>
        <location evidence="3">Endoplasmic reticulum membrane</location>
        <topology evidence="3">Peripheral membrane protein</topology>
    </subcellularLocation>
    <subcellularLocation>
        <location evidence="2">Microsome membrane</location>
        <topology evidence="2">Peripheral membrane protein</topology>
    </subcellularLocation>
</comment>
<keyword evidence="12 16" id="KW-0503">Monooxygenase</keyword>
<dbReference type="GO" id="GO:0005789">
    <property type="term" value="C:endoplasmic reticulum membrane"/>
    <property type="evidence" value="ECO:0007669"/>
    <property type="project" value="UniProtKB-SubCell"/>
</dbReference>
<keyword evidence="9" id="KW-0492">Microsome</keyword>
<feature type="binding site" description="axial binding residue" evidence="15">
    <location>
        <position position="441"/>
    </location>
    <ligand>
        <name>heme</name>
        <dbReference type="ChEBI" id="CHEBI:30413"/>
    </ligand>
    <ligandPart>
        <name>Fe</name>
        <dbReference type="ChEBI" id="CHEBI:18248"/>
    </ligandPart>
</feature>
<keyword evidence="13" id="KW-0472">Membrane</keyword>
<evidence type="ECO:0000256" key="11">
    <source>
        <dbReference type="ARBA" id="ARBA00023004"/>
    </source>
</evidence>
<dbReference type="InterPro" id="IPR050476">
    <property type="entry name" value="Insect_CytP450_Detox"/>
</dbReference>
<proteinExistence type="inferred from homology"/>
<dbReference type="GO" id="GO:0016712">
    <property type="term" value="F:oxidoreductase activity, acting on paired donors, with incorporation or reduction of molecular oxygen, reduced flavin or flavoprotein as one donor, and incorporation of one atom of oxygen"/>
    <property type="evidence" value="ECO:0007669"/>
    <property type="project" value="UniProtKB-EC"/>
</dbReference>
<organism evidence="17">
    <name type="scientific">Heliothis virescens</name>
    <name type="common">Tobacco budworm moth</name>
    <dbReference type="NCBI Taxonomy" id="7102"/>
    <lineage>
        <taxon>Eukaryota</taxon>
        <taxon>Metazoa</taxon>
        <taxon>Ecdysozoa</taxon>
        <taxon>Arthropoda</taxon>
        <taxon>Hexapoda</taxon>
        <taxon>Insecta</taxon>
        <taxon>Pterygota</taxon>
        <taxon>Neoptera</taxon>
        <taxon>Endopterygota</taxon>
        <taxon>Lepidoptera</taxon>
        <taxon>Glossata</taxon>
        <taxon>Ditrysia</taxon>
        <taxon>Noctuoidea</taxon>
        <taxon>Noctuidae</taxon>
        <taxon>Heliothinae</taxon>
        <taxon>Heliothis</taxon>
    </lineage>
</organism>
<comment type="catalytic activity">
    <reaction evidence="14">
        <text>an organic molecule + reduced [NADPH--hemoprotein reductase] + O2 = an alcohol + oxidized [NADPH--hemoprotein reductase] + H2O + H(+)</text>
        <dbReference type="Rhea" id="RHEA:17149"/>
        <dbReference type="Rhea" id="RHEA-COMP:11964"/>
        <dbReference type="Rhea" id="RHEA-COMP:11965"/>
        <dbReference type="ChEBI" id="CHEBI:15377"/>
        <dbReference type="ChEBI" id="CHEBI:15378"/>
        <dbReference type="ChEBI" id="CHEBI:15379"/>
        <dbReference type="ChEBI" id="CHEBI:30879"/>
        <dbReference type="ChEBI" id="CHEBI:57618"/>
        <dbReference type="ChEBI" id="CHEBI:58210"/>
        <dbReference type="ChEBI" id="CHEBI:142491"/>
        <dbReference type="EC" id="1.14.14.1"/>
    </reaction>
</comment>
<accession>A0A2A4J891</accession>
<evidence type="ECO:0000256" key="9">
    <source>
        <dbReference type="ARBA" id="ARBA00022848"/>
    </source>
</evidence>
<evidence type="ECO:0000256" key="8">
    <source>
        <dbReference type="ARBA" id="ARBA00022824"/>
    </source>
</evidence>
<dbReference type="GO" id="GO:0005506">
    <property type="term" value="F:iron ion binding"/>
    <property type="evidence" value="ECO:0007669"/>
    <property type="project" value="InterPro"/>
</dbReference>
<dbReference type="InterPro" id="IPR001128">
    <property type="entry name" value="Cyt_P450"/>
</dbReference>
<evidence type="ECO:0000256" key="15">
    <source>
        <dbReference type="PIRSR" id="PIRSR602401-1"/>
    </source>
</evidence>
<evidence type="ECO:0000256" key="4">
    <source>
        <dbReference type="ARBA" id="ARBA00010617"/>
    </source>
</evidence>
<dbReference type="CDD" id="cd11056">
    <property type="entry name" value="CYP6-like"/>
    <property type="match status" value="1"/>
</dbReference>
<dbReference type="EC" id="1.14.14.1" evidence="5"/>
<dbReference type="STRING" id="7102.A0A2A4J891"/>
<dbReference type="Gene3D" id="1.10.630.10">
    <property type="entry name" value="Cytochrome P450"/>
    <property type="match status" value="1"/>
</dbReference>
<keyword evidence="7 15" id="KW-0479">Metal-binding</keyword>
<dbReference type="PRINTS" id="PR00463">
    <property type="entry name" value="EP450I"/>
</dbReference>
<comment type="similarity">
    <text evidence="4 16">Belongs to the cytochrome P450 family.</text>
</comment>
<dbReference type="GO" id="GO:0020037">
    <property type="term" value="F:heme binding"/>
    <property type="evidence" value="ECO:0007669"/>
    <property type="project" value="InterPro"/>
</dbReference>
<dbReference type="EMBL" id="NWSH01002722">
    <property type="protein sequence ID" value="PCG67622.1"/>
    <property type="molecule type" value="Genomic_DNA"/>
</dbReference>
<dbReference type="PRINTS" id="PR00385">
    <property type="entry name" value="P450"/>
</dbReference>
<evidence type="ECO:0000256" key="3">
    <source>
        <dbReference type="ARBA" id="ARBA00004406"/>
    </source>
</evidence>
<evidence type="ECO:0000313" key="17">
    <source>
        <dbReference type="EMBL" id="PCG67622.1"/>
    </source>
</evidence>
<dbReference type="PROSITE" id="PS00086">
    <property type="entry name" value="CYTOCHROME_P450"/>
    <property type="match status" value="1"/>
</dbReference>
<dbReference type="Pfam" id="PF00067">
    <property type="entry name" value="p450"/>
    <property type="match status" value="1"/>
</dbReference>
<keyword evidence="6 15" id="KW-0349">Heme</keyword>
<evidence type="ECO:0000256" key="13">
    <source>
        <dbReference type="ARBA" id="ARBA00023136"/>
    </source>
</evidence>
<dbReference type="InterPro" id="IPR036396">
    <property type="entry name" value="Cyt_P450_sf"/>
</dbReference>
<evidence type="ECO:0000256" key="10">
    <source>
        <dbReference type="ARBA" id="ARBA00023002"/>
    </source>
</evidence>
<keyword evidence="10 16" id="KW-0560">Oxidoreductase</keyword>
<evidence type="ECO:0000256" key="7">
    <source>
        <dbReference type="ARBA" id="ARBA00022723"/>
    </source>
</evidence>
<evidence type="ECO:0000256" key="1">
    <source>
        <dbReference type="ARBA" id="ARBA00001971"/>
    </source>
</evidence>
<dbReference type="AlphaFoldDB" id="A0A2A4J891"/>
<evidence type="ECO:0000256" key="12">
    <source>
        <dbReference type="ARBA" id="ARBA00023033"/>
    </source>
</evidence>
<evidence type="ECO:0000256" key="16">
    <source>
        <dbReference type="RuleBase" id="RU000461"/>
    </source>
</evidence>
<evidence type="ECO:0000256" key="5">
    <source>
        <dbReference type="ARBA" id="ARBA00012109"/>
    </source>
</evidence>